<dbReference type="AlphaFoldDB" id="W0V0Y8"/>
<evidence type="ECO:0000313" key="2">
    <source>
        <dbReference type="EMBL" id="CDG80937.1"/>
    </source>
</evidence>
<dbReference type="HOGENOM" id="CLU_2601326_0_0_4"/>
<dbReference type="PATRIC" id="fig|1349767.4.peg.964"/>
<dbReference type="EMBL" id="HG322949">
    <property type="protein sequence ID" value="CDG80937.1"/>
    <property type="molecule type" value="Genomic_DNA"/>
</dbReference>
<dbReference type="KEGG" id="jag:GJA_276"/>
<evidence type="ECO:0000256" key="1">
    <source>
        <dbReference type="SAM" id="MobiDB-lite"/>
    </source>
</evidence>
<protein>
    <submittedName>
        <fullName evidence="2">Uncharacterized protein</fullName>
    </submittedName>
</protein>
<proteinExistence type="predicted"/>
<sequence length="79" mass="8564">MHLAADVEPAGRSGRADGPFSARHSGLKTLKNWQENKLAPVSPIVADATVANHQRTRPMRPYNTYPKLTRVAGSSINLA</sequence>
<gene>
    <name evidence="2" type="ORF">GJA_276</name>
</gene>
<dbReference type="OrthoDB" id="7197884at2"/>
<dbReference type="Proteomes" id="UP000027604">
    <property type="component" value="Chromosome I"/>
</dbReference>
<feature type="region of interest" description="Disordered" evidence="1">
    <location>
        <begin position="1"/>
        <end position="24"/>
    </location>
</feature>
<name>W0V0Y8_9BURK</name>
<reference evidence="2 3" key="1">
    <citation type="journal article" date="2015" name="Genome Announc.">
        <title>Genome Sequence of Mushroom Soft-Rot Pathogen Janthinobacterium agaricidamnosum.</title>
        <authorList>
            <person name="Graupner K."/>
            <person name="Lackner G."/>
            <person name="Hertweck C."/>
        </authorList>
    </citation>
    <scope>NUCLEOTIDE SEQUENCE [LARGE SCALE GENOMIC DNA]</scope>
    <source>
        <strain evidence="3">NBRC 102515 / DSM 9628</strain>
    </source>
</reference>
<dbReference type="RefSeq" id="WP_038487909.1">
    <property type="nucleotide sequence ID" value="NZ_BCTH01000025.1"/>
</dbReference>
<dbReference type="STRING" id="1349767.GJA_276"/>
<evidence type="ECO:0000313" key="3">
    <source>
        <dbReference type="Proteomes" id="UP000027604"/>
    </source>
</evidence>
<organism evidence="2 3">
    <name type="scientific">Janthinobacterium agaricidamnosum NBRC 102515 = DSM 9628</name>
    <dbReference type="NCBI Taxonomy" id="1349767"/>
    <lineage>
        <taxon>Bacteria</taxon>
        <taxon>Pseudomonadati</taxon>
        <taxon>Pseudomonadota</taxon>
        <taxon>Betaproteobacteria</taxon>
        <taxon>Burkholderiales</taxon>
        <taxon>Oxalobacteraceae</taxon>
        <taxon>Janthinobacterium</taxon>
    </lineage>
</organism>
<accession>W0V0Y8</accession>
<keyword evidence="3" id="KW-1185">Reference proteome</keyword>